<keyword evidence="1" id="KW-0129">CBS domain</keyword>
<evidence type="ECO:0000313" key="4">
    <source>
        <dbReference type="EMBL" id="MBB5597189.1"/>
    </source>
</evidence>
<dbReference type="EMBL" id="JACHBL010000001">
    <property type="protein sequence ID" value="MBB5597189.1"/>
    <property type="molecule type" value="Genomic_DNA"/>
</dbReference>
<dbReference type="InterPro" id="IPR038076">
    <property type="entry name" value="MgtE_N_sf"/>
</dbReference>
<dbReference type="Gene3D" id="3.10.580.10">
    <property type="entry name" value="CBS-domain"/>
    <property type="match status" value="1"/>
</dbReference>
<keyword evidence="5" id="KW-1185">Reference proteome</keyword>
<dbReference type="Pfam" id="PF00571">
    <property type="entry name" value="CBS"/>
    <property type="match status" value="2"/>
</dbReference>
<proteinExistence type="predicted"/>
<dbReference type="SUPFAM" id="SSF158791">
    <property type="entry name" value="MgtE N-terminal domain-like"/>
    <property type="match status" value="1"/>
</dbReference>
<evidence type="ECO:0000256" key="2">
    <source>
        <dbReference type="SAM" id="MobiDB-lite"/>
    </source>
</evidence>
<evidence type="ECO:0000256" key="1">
    <source>
        <dbReference type="PROSITE-ProRule" id="PRU00703"/>
    </source>
</evidence>
<sequence>MNMPKVFVARLLGLDVFDPLGDRLGRMRDAVVVDRGLNKPSQCVGLVVEVPGKKRVFVPMTRVQSIDSSQIICSGLVNLRRFQQRGVETLVAAELFDRKVTFRDGSGTGTVEDIGLERQRSGDWALSDYYVRRGEAASFGFRALRRGERLLVGWEEILTLGQTSPQGASNFIEAHEEMKPADFADALHEMSDKRRVEVAQELQDDRLADILQELPDEEQVQILESLEIERAADVLEEMDPDDAADLLAELPEHQQEALLELMEPEEAEDVRRLLEYEENTAGSMMTPVPIILPPEATVAEALAYVRREELSPALASSVFVCRPPLETPTGKYLGVVHMQALLRWPPPEALGKIVDKDLEPISDQADVSEVARMLATYNLTSAPVVSQDGRLVGAVTVDDVLDHLLPEDWRSKDEDDNVIAPKKKVTSLPRLNPLNAKKGGARRG</sequence>
<dbReference type="InterPro" id="IPR006669">
    <property type="entry name" value="MgtE_transporter"/>
</dbReference>
<dbReference type="PROSITE" id="PS51371">
    <property type="entry name" value="CBS"/>
    <property type="match status" value="2"/>
</dbReference>
<protein>
    <submittedName>
        <fullName evidence="4">CBS domain-containing protein/sporulation protein YlmC with PRC-barrel domain</fullName>
    </submittedName>
</protein>
<dbReference type="Pfam" id="PF26205">
    <property type="entry name" value="SH3_actinomycetes"/>
    <property type="match status" value="1"/>
</dbReference>
<feature type="region of interest" description="Disordered" evidence="2">
    <location>
        <begin position="411"/>
        <end position="444"/>
    </location>
</feature>
<dbReference type="PANTHER" id="PTHR43773">
    <property type="entry name" value="MAGNESIUM TRANSPORTER MGTE"/>
    <property type="match status" value="1"/>
</dbReference>
<comment type="caution">
    <text evidence="4">The sequence shown here is derived from an EMBL/GenBank/DDBJ whole genome shotgun (WGS) entry which is preliminary data.</text>
</comment>
<reference evidence="4 5" key="1">
    <citation type="submission" date="2020-08" db="EMBL/GenBank/DDBJ databases">
        <title>Sequencing the genomes of 1000 actinobacteria strains.</title>
        <authorList>
            <person name="Klenk H.-P."/>
        </authorList>
    </citation>
    <scope>NUCLEOTIDE SEQUENCE [LARGE SCALE GENOMIC DNA]</scope>
    <source>
        <strain evidence="4 5">DSM 23694</strain>
    </source>
</reference>
<feature type="domain" description="CBS" evidence="3">
    <location>
        <begin position="354"/>
        <end position="414"/>
    </location>
</feature>
<dbReference type="SMART" id="SM00116">
    <property type="entry name" value="CBS"/>
    <property type="match status" value="1"/>
</dbReference>
<dbReference type="CDD" id="cd04606">
    <property type="entry name" value="CBS_pair_Mg_transporter"/>
    <property type="match status" value="1"/>
</dbReference>
<dbReference type="RefSeq" id="WP_183640112.1">
    <property type="nucleotide sequence ID" value="NZ_JACHBL010000001.1"/>
</dbReference>
<gene>
    <name evidence="4" type="ORF">BKA12_000269</name>
</gene>
<dbReference type="Gene3D" id="1.25.60.10">
    <property type="entry name" value="MgtE N-terminal domain-like"/>
    <property type="match status" value="1"/>
</dbReference>
<dbReference type="Pfam" id="PF03448">
    <property type="entry name" value="MgtE_N"/>
    <property type="match status" value="1"/>
</dbReference>
<dbReference type="SUPFAM" id="SSF54631">
    <property type="entry name" value="CBS-domain pair"/>
    <property type="match status" value="1"/>
</dbReference>
<dbReference type="Proteomes" id="UP000523863">
    <property type="component" value="Unassembled WGS sequence"/>
</dbReference>
<dbReference type="AlphaFoldDB" id="A0A7W8Y933"/>
<dbReference type="InterPro" id="IPR000644">
    <property type="entry name" value="CBS_dom"/>
</dbReference>
<dbReference type="GO" id="GO:0015095">
    <property type="term" value="F:magnesium ion transmembrane transporter activity"/>
    <property type="evidence" value="ECO:0007669"/>
    <property type="project" value="InterPro"/>
</dbReference>
<dbReference type="GO" id="GO:0016020">
    <property type="term" value="C:membrane"/>
    <property type="evidence" value="ECO:0007669"/>
    <property type="project" value="InterPro"/>
</dbReference>
<dbReference type="PANTHER" id="PTHR43773:SF1">
    <property type="entry name" value="MAGNESIUM TRANSPORTER MGTE"/>
    <property type="match status" value="1"/>
</dbReference>
<evidence type="ECO:0000313" key="5">
    <source>
        <dbReference type="Proteomes" id="UP000523863"/>
    </source>
</evidence>
<organism evidence="4 5">
    <name type="scientific">Neomicrococcus lactis</name>
    <dbReference type="NCBI Taxonomy" id="732241"/>
    <lineage>
        <taxon>Bacteria</taxon>
        <taxon>Bacillati</taxon>
        <taxon>Actinomycetota</taxon>
        <taxon>Actinomycetes</taxon>
        <taxon>Micrococcales</taxon>
        <taxon>Micrococcaceae</taxon>
        <taxon>Neomicrococcus</taxon>
    </lineage>
</organism>
<dbReference type="InterPro" id="IPR046342">
    <property type="entry name" value="CBS_dom_sf"/>
</dbReference>
<accession>A0A7W8Y933</accession>
<dbReference type="InterPro" id="IPR058838">
    <property type="entry name" value="SH3_actinomycetes"/>
</dbReference>
<dbReference type="InterPro" id="IPR006668">
    <property type="entry name" value="Mg_transptr_MgtE_intracell_dom"/>
</dbReference>
<evidence type="ECO:0000259" key="3">
    <source>
        <dbReference type="PROSITE" id="PS51371"/>
    </source>
</evidence>
<feature type="domain" description="CBS" evidence="3">
    <location>
        <begin position="285"/>
        <end position="353"/>
    </location>
</feature>
<name>A0A7W8Y933_9MICC</name>
<dbReference type="SMART" id="SM00924">
    <property type="entry name" value="MgtE_N"/>
    <property type="match status" value="1"/>
</dbReference>